<dbReference type="STRING" id="1086013.SAMN05421774_104120"/>
<sequence>MRPRLSWQRRLIRATIAGAVAFLVFTGLLAAGAALFSGRPVALPVWIVAEAEQRLNAALGGQAAVSVGGLEVVLSPSRLPELRMEDLRLSRPGGGGLLVLPEAQARFSGAALLRGRIEPVAVRLSGAQIGLRREADGRLDFDLGDGAGAPGSLAEVLERVDVFFELPALATLQTIEAQAVTFSLDDRRAGRVWTVGDGRIALIRSPEETVVDLGMGLVGGGAAPGTAQMRFGIRHGGQGARLSVRVDGVAAADIAAQTPLLGWLGVLDAPISGDLRGELGEDGAVTGLEGSLSIGSGALSPVDGARPLPIRSAEIVFGYDPVRARFTASRLAVDSPALRLTASAHADVVGPAPTAPEAFVAQIRFGDVVFNPEGVFAEPVRFSEGAMDIRLRLDPFSVDLGQLSLVEDGRHLLARGGVQAGAQGWTVAVDLELDAIRHDRLLALWPVGLVPNTRAWLTDNVQQGLLFDVKAGLRLRPGQEPRLSLGYEFEDADVRFMPTLPPIQSGRGYATIEGQTYTTVVEDGHVTPPVGGQITVARSVFRVPDINAKPAPAEITLQTESSVAAALSLLDQPPFGFLTKAGLAPDLGDGRARLVTELRLPLAQRLQLQDVTFTVLGTLEDVRSDSLVPGRMLTADRLDLRADPSAVAIAGRGRLGQVAFDAGWTLPLGPGQGGDSRIVGTMTLDKGVASEFLAGLGDDAVSGSGSASFTVDLPRGGAPVLELRSDLAGVGVRIPELGWSMGAGARGKLDLRGTLKAPVTLDRVVLQGPGLSAEGTVHLTADGGLDRLALSRLRLGGWLDAQADLTGQGKGRAPVARLTGGTLDLRHLPKGGGVPGGGGTGGGALDVALDRVQVSGGIALHGVRATVKTGRGGMDGPFRGSLNGKAPLTGQMVPGARGTAFRIQAEDGGAMLAAAGLFAKASGGKLDLALTPTGAPGTYEGTVDMTGFLVRDMPALAELLNAISIVGLIDQLATSGLVFSEAKGGFLLTPDAVELREGRAVGASFGVSLEGVYSLAADQLNLRGVISPFYLINGIGSVLTRPGEGLVGFTYRVRGSSAAPQVTVNPLSVLAPGFFRDLLRRPAARITQ</sequence>
<proteinExistence type="predicted"/>
<dbReference type="RefSeq" id="WP_144038940.1">
    <property type="nucleotide sequence ID" value="NZ_BMEH01000004.1"/>
</dbReference>
<keyword evidence="2" id="KW-1185">Reference proteome</keyword>
<dbReference type="EMBL" id="FTOT01000004">
    <property type="protein sequence ID" value="SIT01617.1"/>
    <property type="molecule type" value="Genomic_DNA"/>
</dbReference>
<dbReference type="OrthoDB" id="7161641at2"/>
<dbReference type="Proteomes" id="UP000186141">
    <property type="component" value="Unassembled WGS sequence"/>
</dbReference>
<organism evidence="1 2">
    <name type="scientific">Gemmobacter megaterium</name>
    <dbReference type="NCBI Taxonomy" id="1086013"/>
    <lineage>
        <taxon>Bacteria</taxon>
        <taxon>Pseudomonadati</taxon>
        <taxon>Pseudomonadota</taxon>
        <taxon>Alphaproteobacteria</taxon>
        <taxon>Rhodobacterales</taxon>
        <taxon>Paracoccaceae</taxon>
        <taxon>Gemmobacter</taxon>
    </lineage>
</organism>
<name>A0A1N7NTH5_9RHOB</name>
<reference evidence="1 2" key="1">
    <citation type="submission" date="2017-01" db="EMBL/GenBank/DDBJ databases">
        <authorList>
            <person name="Mah S.A."/>
            <person name="Swanson W.J."/>
            <person name="Moy G.W."/>
            <person name="Vacquier V.D."/>
        </authorList>
    </citation>
    <scope>NUCLEOTIDE SEQUENCE [LARGE SCALE GENOMIC DNA]</scope>
    <source>
        <strain evidence="1 2">DSM 26375</strain>
    </source>
</reference>
<protein>
    <submittedName>
        <fullName evidence="1">AsmA-like C-terminal region</fullName>
    </submittedName>
</protein>
<gene>
    <name evidence="1" type="ORF">SAMN05421774_104120</name>
</gene>
<evidence type="ECO:0000313" key="1">
    <source>
        <dbReference type="EMBL" id="SIT01617.1"/>
    </source>
</evidence>
<dbReference type="AlphaFoldDB" id="A0A1N7NTH5"/>
<accession>A0A1N7NTH5</accession>
<evidence type="ECO:0000313" key="2">
    <source>
        <dbReference type="Proteomes" id="UP000186141"/>
    </source>
</evidence>